<geneLocation type="plasmid" evidence="2">
    <name>pDSM15236</name>
</geneLocation>
<keyword evidence="2" id="KW-1185">Reference proteome</keyword>
<reference evidence="2" key="1">
    <citation type="submission" date="2006-02" db="EMBL/GenBank/DDBJ databases">
        <title>Complete sequence of plasmid 1 of Rhodoferax ferrireducens DSM 15236.</title>
        <authorList>
            <person name="Copeland A."/>
            <person name="Lucas S."/>
            <person name="Lapidus A."/>
            <person name="Barry K."/>
            <person name="Detter J.C."/>
            <person name="Glavina del Rio T."/>
            <person name="Hammon N."/>
            <person name="Israni S."/>
            <person name="Pitluck S."/>
            <person name="Brettin T."/>
            <person name="Bruce D."/>
            <person name="Han C."/>
            <person name="Tapia R."/>
            <person name="Gilna P."/>
            <person name="Kiss H."/>
            <person name="Schmutz J."/>
            <person name="Larimer F."/>
            <person name="Land M."/>
            <person name="Kyrpides N."/>
            <person name="Ivanova N."/>
            <person name="Richardson P."/>
        </authorList>
    </citation>
    <scope>NUCLEOTIDE SEQUENCE [LARGE SCALE GENOMIC DNA]</scope>
    <source>
        <strain evidence="2">ATCC BAA-621 / DSM 15236 / T118</strain>
        <plasmid evidence="2">Plasmid pDSM15236</plasmid>
    </source>
</reference>
<dbReference type="HOGENOM" id="CLU_1037770_0_0_4"/>
<organism evidence="1 2">
    <name type="scientific">Albidiferax ferrireducens (strain ATCC BAA-621 / DSM 15236 / T118)</name>
    <name type="common">Rhodoferax ferrireducens</name>
    <dbReference type="NCBI Taxonomy" id="338969"/>
    <lineage>
        <taxon>Bacteria</taxon>
        <taxon>Pseudomonadati</taxon>
        <taxon>Pseudomonadota</taxon>
        <taxon>Betaproteobacteria</taxon>
        <taxon>Burkholderiales</taxon>
        <taxon>Comamonadaceae</taxon>
        <taxon>Rhodoferax</taxon>
    </lineage>
</organism>
<dbReference type="AlphaFoldDB" id="Q21QH9"/>
<gene>
    <name evidence="1" type="ordered locus">Rfer_4279</name>
</gene>
<protein>
    <submittedName>
        <fullName evidence="1">Uncharacterized protein</fullName>
    </submittedName>
</protein>
<dbReference type="Proteomes" id="UP000008332">
    <property type="component" value="Plasmid unnamed1"/>
</dbReference>
<name>Q21QH9_ALBFT</name>
<keyword evidence="1" id="KW-0614">Plasmid</keyword>
<proteinExistence type="predicted"/>
<accession>Q21QH9</accession>
<dbReference type="EMBL" id="CP000268">
    <property type="protein sequence ID" value="ABD71966.1"/>
    <property type="molecule type" value="Genomic_DNA"/>
</dbReference>
<sequence length="268" mass="31035">MPKKCSVFAPRTLRHKLRLLRNKQPQQESLITSVMGLFCFRRFNRPIQIWRFTMLEFSQVELPFEQGGYTQSLETLLAIYALKRKNRGPRRTSKPNLDGIDLNQSLLPDTVWGIEHAWQPDDTEEKLSTDTDLTRGCFKHLRNRGRNTEFSVPTFEIIALIASKLLYDVLDCLYNTRGNAKIKQEGLDWIFATIGSKPMHKIPFTAQFCCLVEEIDYELLCEALNDQIDCLRVRQTPVEAVDSNPIKEMPYGYQDNSRAVRDELISSN</sequence>
<evidence type="ECO:0000313" key="2">
    <source>
        <dbReference type="Proteomes" id="UP000008332"/>
    </source>
</evidence>
<dbReference type="KEGG" id="rfr:Rfer_4279"/>
<evidence type="ECO:0000313" key="1">
    <source>
        <dbReference type="EMBL" id="ABD71966.1"/>
    </source>
</evidence>